<dbReference type="EC" id="5.4.2.12" evidence="3"/>
<feature type="active site" description="Tele-phosphohistidine intermediate" evidence="1">
    <location>
        <position position="11"/>
    </location>
</feature>
<dbReference type="GO" id="GO:0005737">
    <property type="term" value="C:cytoplasm"/>
    <property type="evidence" value="ECO:0007669"/>
    <property type="project" value="TreeGrafter"/>
</dbReference>
<accession>A0A7W7CAX7</accession>
<dbReference type="GO" id="GO:0016791">
    <property type="term" value="F:phosphatase activity"/>
    <property type="evidence" value="ECO:0007669"/>
    <property type="project" value="TreeGrafter"/>
</dbReference>
<dbReference type="InterPro" id="IPR029033">
    <property type="entry name" value="His_PPase_superfam"/>
</dbReference>
<dbReference type="EC" id="5.4.2.11" evidence="3"/>
<name>A0A7W7CAX7_9PSEU</name>
<dbReference type="EMBL" id="JACHMH010000001">
    <property type="protein sequence ID" value="MBB4676339.1"/>
    <property type="molecule type" value="Genomic_DNA"/>
</dbReference>
<dbReference type="PANTHER" id="PTHR48100:SF62">
    <property type="entry name" value="GLUCOSYL-3-PHOSPHOGLYCERATE PHOSPHATASE"/>
    <property type="match status" value="1"/>
</dbReference>
<dbReference type="InterPro" id="IPR013078">
    <property type="entry name" value="His_Pase_superF_clade-1"/>
</dbReference>
<organism evidence="3 4">
    <name type="scientific">Crossiella cryophila</name>
    <dbReference type="NCBI Taxonomy" id="43355"/>
    <lineage>
        <taxon>Bacteria</taxon>
        <taxon>Bacillati</taxon>
        <taxon>Actinomycetota</taxon>
        <taxon>Actinomycetes</taxon>
        <taxon>Pseudonocardiales</taxon>
        <taxon>Pseudonocardiaceae</taxon>
        <taxon>Crossiella</taxon>
    </lineage>
</organism>
<feature type="binding site" evidence="2">
    <location>
        <position position="60"/>
    </location>
    <ligand>
        <name>substrate</name>
    </ligand>
</feature>
<evidence type="ECO:0000256" key="2">
    <source>
        <dbReference type="PIRSR" id="PIRSR613078-2"/>
    </source>
</evidence>
<gene>
    <name evidence="3" type="ORF">HNR67_002457</name>
</gene>
<proteinExistence type="predicted"/>
<evidence type="ECO:0000313" key="3">
    <source>
        <dbReference type="EMBL" id="MBB4676339.1"/>
    </source>
</evidence>
<dbReference type="Proteomes" id="UP000533598">
    <property type="component" value="Unassembled WGS sequence"/>
</dbReference>
<reference evidence="3 4" key="1">
    <citation type="submission" date="2020-08" db="EMBL/GenBank/DDBJ databases">
        <title>Sequencing the genomes of 1000 actinobacteria strains.</title>
        <authorList>
            <person name="Klenk H.-P."/>
        </authorList>
    </citation>
    <scope>NUCLEOTIDE SEQUENCE [LARGE SCALE GENOMIC DNA]</scope>
    <source>
        <strain evidence="3 4">DSM 44230</strain>
    </source>
</reference>
<protein>
    <submittedName>
        <fullName evidence="3">2,3-bisphosphoglycerate-dependent phosphoglycerate mutase/probable phosphoglycerate mutase</fullName>
        <ecNumber evidence="3">5.4.2.11</ecNumber>
        <ecNumber evidence="3">5.4.2.12</ecNumber>
    </submittedName>
</protein>
<dbReference type="SMART" id="SM00855">
    <property type="entry name" value="PGAM"/>
    <property type="match status" value="1"/>
</dbReference>
<feature type="binding site" evidence="2">
    <location>
        <begin position="10"/>
        <end position="17"/>
    </location>
    <ligand>
        <name>substrate</name>
    </ligand>
</feature>
<dbReference type="PANTHER" id="PTHR48100">
    <property type="entry name" value="BROAD-SPECIFICITY PHOSPHATASE YOR283W-RELATED"/>
    <property type="match status" value="1"/>
</dbReference>
<dbReference type="Gene3D" id="3.40.50.1240">
    <property type="entry name" value="Phosphoglycerate mutase-like"/>
    <property type="match status" value="1"/>
</dbReference>
<dbReference type="GO" id="GO:0004619">
    <property type="term" value="F:phosphoglycerate mutase activity"/>
    <property type="evidence" value="ECO:0007669"/>
    <property type="project" value="UniProtKB-EC"/>
</dbReference>
<dbReference type="Pfam" id="PF00300">
    <property type="entry name" value="His_Phos_1"/>
    <property type="match status" value="1"/>
</dbReference>
<keyword evidence="3" id="KW-0413">Isomerase</keyword>
<evidence type="ECO:0000313" key="4">
    <source>
        <dbReference type="Proteomes" id="UP000533598"/>
    </source>
</evidence>
<dbReference type="InterPro" id="IPR001345">
    <property type="entry name" value="PG/BPGM_mutase_AS"/>
</dbReference>
<dbReference type="PROSITE" id="PS00175">
    <property type="entry name" value="PG_MUTASE"/>
    <property type="match status" value="1"/>
</dbReference>
<sequence>MTLSRLILWRHGQTGHNASGRLQGQLDVELNDIGLAQARQAAPLVAALEPDLLVTSDLRRAADTAAAFTAVTGMAPRVDKRLRETDVGQWMGMSGAEVEADWPGALANWRADPAFAPPGGETRLEVAARAVEVVAELDLTQDGTALLCAHGGLITGLIGRLLGLPVELWPSLGGLSNCHWTVLARRADDIRWRLLSHNVGATG</sequence>
<dbReference type="SUPFAM" id="SSF53254">
    <property type="entry name" value="Phosphoglycerate mutase-like"/>
    <property type="match status" value="1"/>
</dbReference>
<evidence type="ECO:0000256" key="1">
    <source>
        <dbReference type="PIRSR" id="PIRSR613078-1"/>
    </source>
</evidence>
<dbReference type="PIRSF" id="PIRSF000709">
    <property type="entry name" value="6PFK_2-Ptase"/>
    <property type="match status" value="1"/>
</dbReference>
<keyword evidence="4" id="KW-1185">Reference proteome</keyword>
<dbReference type="CDD" id="cd07067">
    <property type="entry name" value="HP_PGM_like"/>
    <property type="match status" value="1"/>
</dbReference>
<comment type="caution">
    <text evidence="3">The sequence shown here is derived from an EMBL/GenBank/DDBJ whole genome shotgun (WGS) entry which is preliminary data.</text>
</comment>
<feature type="active site" description="Proton donor/acceptor" evidence="1">
    <location>
        <position position="84"/>
    </location>
</feature>
<dbReference type="InterPro" id="IPR050275">
    <property type="entry name" value="PGM_Phosphatase"/>
</dbReference>
<dbReference type="AlphaFoldDB" id="A0A7W7CAX7"/>
<dbReference type="RefSeq" id="WP_185002177.1">
    <property type="nucleotide sequence ID" value="NZ_BAAAUI010000029.1"/>
</dbReference>